<keyword evidence="1" id="KW-0051">Antiviral defense</keyword>
<dbReference type="RefSeq" id="WP_126450532.1">
    <property type="nucleotide sequence ID" value="NZ_AP018553.1"/>
</dbReference>
<name>A0A348B5C3_9CREN</name>
<sequence length="253" mass="28100">MELEVVSDYLHVGQGKREVLLKPVNDVEAMVRQYLERGQLPDLDDHFVRGNPFMRVAGRLTVPGSTLKGAVRTRLEMSIKDACYVTGNQRGVSSSPRYRQIFRPDPNRGSDNYLSGRAIKGNAVCPVCDLMGSPGLASRVSFSDAYYVSGQVVNVTNKEDGSSYEVAKRGSKFRGEVLLWGSALDLGMVLYGLGVRCSQGRPFSKTILLGRFKYDVPQFGRVKFSTDVKDPCTPLGQFVKKFSLVEVNEEWMP</sequence>
<feature type="domain" description="CRISPR type III-associated protein" evidence="2">
    <location>
        <begin position="3"/>
        <end position="171"/>
    </location>
</feature>
<dbReference type="GeneID" id="38667245"/>
<evidence type="ECO:0000256" key="1">
    <source>
        <dbReference type="ARBA" id="ARBA00023118"/>
    </source>
</evidence>
<dbReference type="GO" id="GO:0051607">
    <property type="term" value="P:defense response to virus"/>
    <property type="evidence" value="ECO:0007669"/>
    <property type="project" value="UniProtKB-KW"/>
</dbReference>
<organism evidence="3 5">
    <name type="scientific">Sulfodiicoccus acidiphilus</name>
    <dbReference type="NCBI Taxonomy" id="1670455"/>
    <lineage>
        <taxon>Archaea</taxon>
        <taxon>Thermoproteota</taxon>
        <taxon>Thermoprotei</taxon>
        <taxon>Sulfolobales</taxon>
        <taxon>Sulfolobaceae</taxon>
        <taxon>Sulfodiicoccus</taxon>
    </lineage>
</organism>
<dbReference type="AlphaFoldDB" id="A0A348B5C3"/>
<evidence type="ECO:0000313" key="3">
    <source>
        <dbReference type="EMBL" id="BBD73375.1"/>
    </source>
</evidence>
<dbReference type="InterPro" id="IPR005537">
    <property type="entry name" value="RAMP_III_fam"/>
</dbReference>
<dbReference type="OrthoDB" id="42644at2157"/>
<reference evidence="3" key="3">
    <citation type="journal article" date="2019" name="BMC Res. Notes">
        <title>Complete genome sequence of the Sulfodiicoccus acidiphilus strain HS-1T, the first crenarchaeon that lacks polB3, isolated from an acidic hot spring in Ohwaku-dani, Hakone, Japan.</title>
        <authorList>
            <person name="Sakai H.D."/>
            <person name="Kurosawa N."/>
        </authorList>
    </citation>
    <scope>NUCLEOTIDE SEQUENCE</scope>
    <source>
        <strain evidence="3">HS-1</strain>
    </source>
</reference>
<evidence type="ECO:0000259" key="2">
    <source>
        <dbReference type="Pfam" id="PF03787"/>
    </source>
</evidence>
<protein>
    <recommendedName>
        <fullName evidence="2">CRISPR type III-associated protein domain-containing protein</fullName>
    </recommendedName>
</protein>
<evidence type="ECO:0000313" key="5">
    <source>
        <dbReference type="Proteomes" id="UP000276741"/>
    </source>
</evidence>
<reference evidence="5" key="2">
    <citation type="submission" date="2018-04" db="EMBL/GenBank/DDBJ databases">
        <title>Complete genome sequence of Sulfodiicoccus acidiphilus strain HS-1.</title>
        <authorList>
            <person name="Sakai H.D."/>
            <person name="Kurosawa N."/>
        </authorList>
    </citation>
    <scope>NUCLEOTIDE SEQUENCE [LARGE SCALE GENOMIC DNA]</scope>
    <source>
        <strain evidence="5">HS-1</strain>
    </source>
</reference>
<accession>A0A348B5C3</accession>
<gene>
    <name evidence="4" type="ORF">GCM10007116_17840</name>
    <name evidence="3" type="ORF">HS1genome_1764</name>
</gene>
<dbReference type="Proteomes" id="UP000616143">
    <property type="component" value="Unassembled WGS sequence"/>
</dbReference>
<dbReference type="KEGG" id="sacd:HS1genome_1764"/>
<reference evidence="4" key="4">
    <citation type="submission" date="2020-09" db="EMBL/GenBank/DDBJ databases">
        <authorList>
            <person name="Sun Q."/>
            <person name="Ohkuma M."/>
        </authorList>
    </citation>
    <scope>NUCLEOTIDE SEQUENCE</scope>
    <source>
        <strain evidence="4">JCM 31740</strain>
    </source>
</reference>
<evidence type="ECO:0000313" key="4">
    <source>
        <dbReference type="EMBL" id="GGU00991.1"/>
    </source>
</evidence>
<keyword evidence="5" id="KW-1185">Reference proteome</keyword>
<dbReference type="Proteomes" id="UP000276741">
    <property type="component" value="Chromosome"/>
</dbReference>
<dbReference type="EMBL" id="BMQS01000018">
    <property type="protein sequence ID" value="GGU00991.1"/>
    <property type="molecule type" value="Genomic_DNA"/>
</dbReference>
<proteinExistence type="predicted"/>
<dbReference type="Pfam" id="PF03787">
    <property type="entry name" value="RAMPs"/>
    <property type="match status" value="1"/>
</dbReference>
<reference evidence="4" key="1">
    <citation type="journal article" date="2014" name="Int. J. Syst. Evol. Microbiol.">
        <title>Complete genome sequence of Corynebacterium casei LMG S-19264T (=DSM 44701T), isolated from a smear-ripened cheese.</title>
        <authorList>
            <consortium name="US DOE Joint Genome Institute (JGI-PGF)"/>
            <person name="Walter F."/>
            <person name="Albersmeier A."/>
            <person name="Kalinowski J."/>
            <person name="Ruckert C."/>
        </authorList>
    </citation>
    <scope>NUCLEOTIDE SEQUENCE</scope>
    <source>
        <strain evidence="4">JCM 31740</strain>
    </source>
</reference>
<dbReference type="EMBL" id="AP018553">
    <property type="protein sequence ID" value="BBD73375.1"/>
    <property type="molecule type" value="Genomic_DNA"/>
</dbReference>